<proteinExistence type="predicted"/>
<reference evidence="1 2" key="1">
    <citation type="submission" date="2021-01" db="EMBL/GenBank/DDBJ databases">
        <title>Genomic Encyclopedia of Type Strains, Phase IV (KMG-IV): sequencing the most valuable type-strain genomes for metagenomic binning, comparative biology and taxonomic classification.</title>
        <authorList>
            <person name="Goeker M."/>
        </authorList>
    </citation>
    <scope>NUCLEOTIDE SEQUENCE [LARGE SCALE GENOMIC DNA]</scope>
    <source>
        <strain evidence="1 2">DSM 100968</strain>
    </source>
</reference>
<accession>A0ABS2Q998</accession>
<keyword evidence="2" id="KW-1185">Reference proteome</keyword>
<evidence type="ECO:0000313" key="1">
    <source>
        <dbReference type="EMBL" id="MBM7658356.1"/>
    </source>
</evidence>
<sequence length="204" mass="22929">MNEMRRSSRIRKSSSLWRAAFFTLLFLVVATVGIALYYLSSGFSGDSGTPQNFSDRQTNRAIFSVQANKEQLQSLINQQIADNRDKRLSYHVAIGDQVVLKGSYKLLFTGIPFSLSFEPVVSNGDIILKETGVRLGDVKLPDEEVLAFLKSGTKFPKWVAIQPAKKQVYLNLTRVQVQKGLYLRAETINLPQNIVSFSVHQKSK</sequence>
<organism evidence="1 2">
    <name type="scientific">Sporolactobacillus spathodeae</name>
    <dbReference type="NCBI Taxonomy" id="1465502"/>
    <lineage>
        <taxon>Bacteria</taxon>
        <taxon>Bacillati</taxon>
        <taxon>Bacillota</taxon>
        <taxon>Bacilli</taxon>
        <taxon>Bacillales</taxon>
        <taxon>Sporolactobacillaceae</taxon>
        <taxon>Sporolactobacillus</taxon>
    </lineage>
</organism>
<evidence type="ECO:0000313" key="2">
    <source>
        <dbReference type="Proteomes" id="UP000823201"/>
    </source>
</evidence>
<protein>
    <submittedName>
        <fullName evidence="1">Uncharacterized protein YpmS</fullName>
    </submittedName>
</protein>
<dbReference type="EMBL" id="JAFBEV010000015">
    <property type="protein sequence ID" value="MBM7658356.1"/>
    <property type="molecule type" value="Genomic_DNA"/>
</dbReference>
<gene>
    <name evidence="1" type="ORF">JOC27_001809</name>
</gene>
<dbReference type="Proteomes" id="UP000823201">
    <property type="component" value="Unassembled WGS sequence"/>
</dbReference>
<dbReference type="InterPro" id="IPR018672">
    <property type="entry name" value="DUF2140"/>
</dbReference>
<dbReference type="Pfam" id="PF09911">
    <property type="entry name" value="DUF2140"/>
    <property type="match status" value="1"/>
</dbReference>
<name>A0ABS2Q998_9BACL</name>
<comment type="caution">
    <text evidence="1">The sequence shown here is derived from an EMBL/GenBank/DDBJ whole genome shotgun (WGS) entry which is preliminary data.</text>
</comment>